<dbReference type="Proteomes" id="UP000594161">
    <property type="component" value="Segment"/>
</dbReference>
<keyword evidence="3" id="KW-1185">Reference proteome</keyword>
<dbReference type="EMBL" id="MT774391">
    <property type="protein sequence ID" value="QOR59622.1"/>
    <property type="molecule type" value="Genomic_DNA"/>
</dbReference>
<organism evidence="2 3">
    <name type="scientific">uncultured phage cr126_1</name>
    <dbReference type="NCBI Taxonomy" id="2772075"/>
    <lineage>
        <taxon>Viruses</taxon>
        <taxon>Duplodnaviria</taxon>
        <taxon>Heunggongvirae</taxon>
        <taxon>Uroviricota</taxon>
        <taxon>Caudoviricetes</taxon>
        <taxon>Crassvirales</taxon>
        <taxon>Steigviridae</taxon>
        <taxon>Asinivirinae</taxon>
        <taxon>Kolpuevirus</taxon>
        <taxon>Kolpuevirus hominis</taxon>
    </lineage>
</organism>
<reference evidence="2 3" key="1">
    <citation type="submission" date="2020-07" db="EMBL/GenBank/DDBJ databases">
        <title>Taxonomic proposal: Crassvirales, a new order of highly abundant and diverse bacterial viruses.</title>
        <authorList>
            <person name="Shkoporov A.N."/>
            <person name="Stockdale S.R."/>
            <person name="Guerin E."/>
            <person name="Ross R.P."/>
            <person name="Hill C."/>
        </authorList>
    </citation>
    <scope>NUCLEOTIDE SEQUENCE [LARGE SCALE GENOMIC DNA]</scope>
</reference>
<proteinExistence type="predicted"/>
<keyword evidence="1" id="KW-0812">Transmembrane</keyword>
<protein>
    <submittedName>
        <fullName evidence="2">Uncharacterized protein</fullName>
    </submittedName>
</protein>
<evidence type="ECO:0000313" key="2">
    <source>
        <dbReference type="EMBL" id="QOR59622.1"/>
    </source>
</evidence>
<name>A0A7M1S0E3_9CAUD</name>
<keyword evidence="1" id="KW-0472">Membrane</keyword>
<feature type="transmembrane region" description="Helical" evidence="1">
    <location>
        <begin position="6"/>
        <end position="27"/>
    </location>
</feature>
<accession>A0A7M1S0E3</accession>
<evidence type="ECO:0000256" key="1">
    <source>
        <dbReference type="SAM" id="Phobius"/>
    </source>
</evidence>
<sequence>MEMDTIQIISLVLGSNLVNTIVTAWISRRKNTAEVNKTNAEVDGTQLDNLVKQLEFYKKLVTDYKHQLEEYIQISEENRLELIRLRKVVGKMVNDVCLAKGCNKRVYIDDKAVEDLLGGVKEDIKIKVDNNEKID</sequence>
<dbReference type="KEGG" id="vg:65130229"/>
<dbReference type="RefSeq" id="YP_010111780.1">
    <property type="nucleotide sequence ID" value="NC_055884.1"/>
</dbReference>
<keyword evidence="1" id="KW-1133">Transmembrane helix</keyword>
<evidence type="ECO:0000313" key="3">
    <source>
        <dbReference type="Proteomes" id="UP000594161"/>
    </source>
</evidence>
<dbReference type="GeneID" id="65130229"/>